<dbReference type="InterPro" id="IPR033762">
    <property type="entry name" value="MCM_OB"/>
</dbReference>
<dbReference type="InterPro" id="IPR012340">
    <property type="entry name" value="NA-bd_OB-fold"/>
</dbReference>
<evidence type="ECO:0000313" key="3">
    <source>
        <dbReference type="Proteomes" id="UP001194468"/>
    </source>
</evidence>
<sequence length="241" mass="27124">MAGYGNGEGVRIQKRETRDLDAFSVDQICYCCPILHGRHVVNEHEQHKDSRALATQLRDAAAGRELVGSRDMCIWTRKTRAVSSMGHHYLCRYRGSPSGVRGRRTDRKTWSLSPRCCIRWHDVAHALTLEFSDRRVIRLQKIPDEVLDDQMPHTLSLSAHDELADLTKPGSRLTGIFGSLSVRMKLETNLDVSCIQVEDAIGGTPTELEAKLIELTKCESAEQKRLVNKMLARWEACGVGD</sequence>
<proteinExistence type="predicted"/>
<dbReference type="Proteomes" id="UP001194468">
    <property type="component" value="Unassembled WGS sequence"/>
</dbReference>
<evidence type="ECO:0000259" key="1">
    <source>
        <dbReference type="Pfam" id="PF17207"/>
    </source>
</evidence>
<organism evidence="2 3">
    <name type="scientific">Boletus edulis BED1</name>
    <dbReference type="NCBI Taxonomy" id="1328754"/>
    <lineage>
        <taxon>Eukaryota</taxon>
        <taxon>Fungi</taxon>
        <taxon>Dikarya</taxon>
        <taxon>Basidiomycota</taxon>
        <taxon>Agaricomycotina</taxon>
        <taxon>Agaricomycetes</taxon>
        <taxon>Agaricomycetidae</taxon>
        <taxon>Boletales</taxon>
        <taxon>Boletineae</taxon>
        <taxon>Boletaceae</taxon>
        <taxon>Boletoideae</taxon>
        <taxon>Boletus</taxon>
    </lineage>
</organism>
<reference evidence="2" key="1">
    <citation type="submission" date="2019-10" db="EMBL/GenBank/DDBJ databases">
        <authorList>
            <consortium name="DOE Joint Genome Institute"/>
            <person name="Kuo A."/>
            <person name="Miyauchi S."/>
            <person name="Kiss E."/>
            <person name="Drula E."/>
            <person name="Kohler A."/>
            <person name="Sanchez-Garcia M."/>
            <person name="Andreopoulos B."/>
            <person name="Barry K.W."/>
            <person name="Bonito G."/>
            <person name="Buee M."/>
            <person name="Carver A."/>
            <person name="Chen C."/>
            <person name="Cichocki N."/>
            <person name="Clum A."/>
            <person name="Culley D."/>
            <person name="Crous P.W."/>
            <person name="Fauchery L."/>
            <person name="Girlanda M."/>
            <person name="Hayes R."/>
            <person name="Keri Z."/>
            <person name="LaButti K."/>
            <person name="Lipzen A."/>
            <person name="Lombard V."/>
            <person name="Magnuson J."/>
            <person name="Maillard F."/>
            <person name="Morin E."/>
            <person name="Murat C."/>
            <person name="Nolan M."/>
            <person name="Ohm R."/>
            <person name="Pangilinan J."/>
            <person name="Pereira M."/>
            <person name="Perotto S."/>
            <person name="Peter M."/>
            <person name="Riley R."/>
            <person name="Sitrit Y."/>
            <person name="Stielow B."/>
            <person name="Szollosi G."/>
            <person name="Zifcakova L."/>
            <person name="Stursova M."/>
            <person name="Spatafora J.W."/>
            <person name="Tedersoo L."/>
            <person name="Vaario L.-M."/>
            <person name="Yamada A."/>
            <person name="Yan M."/>
            <person name="Wang P."/>
            <person name="Xu J."/>
            <person name="Bruns T."/>
            <person name="Baldrian P."/>
            <person name="Vilgalys R."/>
            <person name="Henrissat B."/>
            <person name="Grigoriev I.V."/>
            <person name="Hibbett D."/>
            <person name="Nagy L.G."/>
            <person name="Martin F.M."/>
        </authorList>
    </citation>
    <scope>NUCLEOTIDE SEQUENCE</scope>
    <source>
        <strain evidence="2">BED1</strain>
    </source>
</reference>
<dbReference type="EMBL" id="WHUW01000001">
    <property type="protein sequence ID" value="KAF8452698.1"/>
    <property type="molecule type" value="Genomic_DNA"/>
</dbReference>
<dbReference type="Pfam" id="PF17207">
    <property type="entry name" value="MCM_OB"/>
    <property type="match status" value="1"/>
</dbReference>
<dbReference type="AlphaFoldDB" id="A0AAD4CAH0"/>
<reference evidence="2" key="2">
    <citation type="journal article" date="2020" name="Nat. Commun.">
        <title>Large-scale genome sequencing of mycorrhizal fungi provides insights into the early evolution of symbiotic traits.</title>
        <authorList>
            <person name="Miyauchi S."/>
            <person name="Kiss E."/>
            <person name="Kuo A."/>
            <person name="Drula E."/>
            <person name="Kohler A."/>
            <person name="Sanchez-Garcia M."/>
            <person name="Morin E."/>
            <person name="Andreopoulos B."/>
            <person name="Barry K.W."/>
            <person name="Bonito G."/>
            <person name="Buee M."/>
            <person name="Carver A."/>
            <person name="Chen C."/>
            <person name="Cichocki N."/>
            <person name="Clum A."/>
            <person name="Culley D."/>
            <person name="Crous P.W."/>
            <person name="Fauchery L."/>
            <person name="Girlanda M."/>
            <person name="Hayes R.D."/>
            <person name="Keri Z."/>
            <person name="LaButti K."/>
            <person name="Lipzen A."/>
            <person name="Lombard V."/>
            <person name="Magnuson J."/>
            <person name="Maillard F."/>
            <person name="Murat C."/>
            <person name="Nolan M."/>
            <person name="Ohm R.A."/>
            <person name="Pangilinan J."/>
            <person name="Pereira M.F."/>
            <person name="Perotto S."/>
            <person name="Peter M."/>
            <person name="Pfister S."/>
            <person name="Riley R."/>
            <person name="Sitrit Y."/>
            <person name="Stielow J.B."/>
            <person name="Szollosi G."/>
            <person name="Zifcakova L."/>
            <person name="Stursova M."/>
            <person name="Spatafora J.W."/>
            <person name="Tedersoo L."/>
            <person name="Vaario L.M."/>
            <person name="Yamada A."/>
            <person name="Yan M."/>
            <person name="Wang P."/>
            <person name="Xu J."/>
            <person name="Bruns T."/>
            <person name="Baldrian P."/>
            <person name="Vilgalys R."/>
            <person name="Dunand C."/>
            <person name="Henrissat B."/>
            <person name="Grigoriev I.V."/>
            <person name="Hibbett D."/>
            <person name="Nagy L.G."/>
            <person name="Martin F.M."/>
        </authorList>
    </citation>
    <scope>NUCLEOTIDE SEQUENCE</scope>
    <source>
        <strain evidence="2">BED1</strain>
    </source>
</reference>
<dbReference type="Gene3D" id="2.40.50.140">
    <property type="entry name" value="Nucleic acid-binding proteins"/>
    <property type="match status" value="1"/>
</dbReference>
<gene>
    <name evidence="2" type="ORF">L210DRAFT_3519414</name>
</gene>
<keyword evidence="3" id="KW-1185">Reference proteome</keyword>
<accession>A0AAD4CAH0</accession>
<evidence type="ECO:0000313" key="2">
    <source>
        <dbReference type="EMBL" id="KAF8452698.1"/>
    </source>
</evidence>
<dbReference type="SUPFAM" id="SSF50249">
    <property type="entry name" value="Nucleic acid-binding proteins"/>
    <property type="match status" value="1"/>
</dbReference>
<feature type="domain" description="MCM OB" evidence="1">
    <location>
        <begin position="128"/>
        <end position="175"/>
    </location>
</feature>
<name>A0AAD4CAH0_BOLED</name>
<comment type="caution">
    <text evidence="2">The sequence shown here is derived from an EMBL/GenBank/DDBJ whole genome shotgun (WGS) entry which is preliminary data.</text>
</comment>
<protein>
    <recommendedName>
        <fullName evidence="1">MCM OB domain-containing protein</fullName>
    </recommendedName>
</protein>